<organism evidence="2 3">
    <name type="scientific">Quercus suber</name>
    <name type="common">Cork oak</name>
    <dbReference type="NCBI Taxonomy" id="58331"/>
    <lineage>
        <taxon>Eukaryota</taxon>
        <taxon>Viridiplantae</taxon>
        <taxon>Streptophyta</taxon>
        <taxon>Embryophyta</taxon>
        <taxon>Tracheophyta</taxon>
        <taxon>Spermatophyta</taxon>
        <taxon>Magnoliopsida</taxon>
        <taxon>eudicotyledons</taxon>
        <taxon>Gunneridae</taxon>
        <taxon>Pentapetalae</taxon>
        <taxon>rosids</taxon>
        <taxon>fabids</taxon>
        <taxon>Fagales</taxon>
        <taxon>Fagaceae</taxon>
        <taxon>Quercus</taxon>
    </lineage>
</organism>
<evidence type="ECO:0000313" key="3">
    <source>
        <dbReference type="Proteomes" id="UP000237347"/>
    </source>
</evidence>
<comment type="caution">
    <text evidence="2">The sequence shown here is derived from an EMBL/GenBank/DDBJ whole genome shotgun (WGS) entry which is preliminary data.</text>
</comment>
<sequence>MEEAQLDGILLLLVSCSFFHCSNSSALDQAKAMGHILSIAKDKLYDCNIVAWTFRAMVQLKRK</sequence>
<accession>A0AAW0J4Q2</accession>
<gene>
    <name evidence="2" type="primary">GAUT3_2</name>
    <name evidence="2" type="ORF">CFP56_037314</name>
</gene>
<dbReference type="EMBL" id="PKMF04000689">
    <property type="protein sequence ID" value="KAK7821765.1"/>
    <property type="molecule type" value="Genomic_DNA"/>
</dbReference>
<evidence type="ECO:0000256" key="1">
    <source>
        <dbReference type="SAM" id="SignalP"/>
    </source>
</evidence>
<protein>
    <submittedName>
        <fullName evidence="2">Galacturonosyltransferase 3</fullName>
    </submittedName>
</protein>
<dbReference type="Proteomes" id="UP000237347">
    <property type="component" value="Unassembled WGS sequence"/>
</dbReference>
<name>A0AAW0J4Q2_QUESU</name>
<keyword evidence="1" id="KW-0732">Signal</keyword>
<dbReference type="AlphaFoldDB" id="A0AAW0J4Q2"/>
<feature type="signal peptide" evidence="1">
    <location>
        <begin position="1"/>
        <end position="24"/>
    </location>
</feature>
<keyword evidence="3" id="KW-1185">Reference proteome</keyword>
<proteinExistence type="predicted"/>
<feature type="chain" id="PRO_5043743448" evidence="1">
    <location>
        <begin position="25"/>
        <end position="63"/>
    </location>
</feature>
<reference evidence="2 3" key="1">
    <citation type="journal article" date="2018" name="Sci. Data">
        <title>The draft genome sequence of cork oak.</title>
        <authorList>
            <person name="Ramos A.M."/>
            <person name="Usie A."/>
            <person name="Barbosa P."/>
            <person name="Barros P.M."/>
            <person name="Capote T."/>
            <person name="Chaves I."/>
            <person name="Simoes F."/>
            <person name="Abreu I."/>
            <person name="Carrasquinho I."/>
            <person name="Faro C."/>
            <person name="Guimaraes J.B."/>
            <person name="Mendonca D."/>
            <person name="Nobrega F."/>
            <person name="Rodrigues L."/>
            <person name="Saibo N.J.M."/>
            <person name="Varela M.C."/>
            <person name="Egas C."/>
            <person name="Matos J."/>
            <person name="Miguel C.M."/>
            <person name="Oliveira M.M."/>
            <person name="Ricardo C.P."/>
            <person name="Goncalves S."/>
        </authorList>
    </citation>
    <scope>NUCLEOTIDE SEQUENCE [LARGE SCALE GENOMIC DNA]</scope>
    <source>
        <strain evidence="3">cv. HL8</strain>
    </source>
</reference>
<evidence type="ECO:0000313" key="2">
    <source>
        <dbReference type="EMBL" id="KAK7821765.1"/>
    </source>
</evidence>